<comment type="catalytic activity">
    <reaction evidence="8">
        <text>3'-dephospho-CoA + ATP = ADP + CoA + H(+)</text>
        <dbReference type="Rhea" id="RHEA:18245"/>
        <dbReference type="ChEBI" id="CHEBI:15378"/>
        <dbReference type="ChEBI" id="CHEBI:30616"/>
        <dbReference type="ChEBI" id="CHEBI:57287"/>
        <dbReference type="ChEBI" id="CHEBI:57328"/>
        <dbReference type="ChEBI" id="CHEBI:456216"/>
        <dbReference type="EC" id="2.7.1.24"/>
    </reaction>
</comment>
<dbReference type="GO" id="GO:0015937">
    <property type="term" value="P:coenzyme A biosynthetic process"/>
    <property type="evidence" value="ECO:0007669"/>
    <property type="project" value="UniProtKB-UniRule"/>
</dbReference>
<dbReference type="AlphaFoldDB" id="A0AA41R7V5"/>
<dbReference type="RefSeq" id="WP_246913634.1">
    <property type="nucleotide sequence ID" value="NZ_JALJRB010000029.1"/>
</dbReference>
<keyword evidence="3 8" id="KW-0808">Transferase</keyword>
<reference evidence="10" key="1">
    <citation type="submission" date="2022-04" db="EMBL/GenBank/DDBJ databases">
        <title>Desulfatitalea alkaliphila sp. nov., a novel anaerobic sulfate-reducing bacterium isolated from terrestrial mud volcano, Taman Peninsula, Russia.</title>
        <authorList>
            <person name="Khomyakova M.A."/>
            <person name="Merkel A.Y."/>
            <person name="Slobodkin A.I."/>
        </authorList>
    </citation>
    <scope>NUCLEOTIDE SEQUENCE</scope>
    <source>
        <strain evidence="10">M08but</strain>
    </source>
</reference>
<proteinExistence type="inferred from homology"/>
<keyword evidence="2 8" id="KW-0963">Cytoplasm</keyword>
<dbReference type="HAMAP" id="MF_00376">
    <property type="entry name" value="Dephospho_CoA_kinase"/>
    <property type="match status" value="1"/>
</dbReference>
<dbReference type="NCBIfam" id="TIGR00152">
    <property type="entry name" value="dephospho-CoA kinase"/>
    <property type="match status" value="1"/>
</dbReference>
<keyword evidence="7 8" id="KW-0173">Coenzyme A biosynthesis</keyword>
<dbReference type="GO" id="GO:0004140">
    <property type="term" value="F:dephospho-CoA kinase activity"/>
    <property type="evidence" value="ECO:0007669"/>
    <property type="project" value="UniProtKB-UniRule"/>
</dbReference>
<evidence type="ECO:0000256" key="5">
    <source>
        <dbReference type="ARBA" id="ARBA00022777"/>
    </source>
</evidence>
<evidence type="ECO:0000256" key="4">
    <source>
        <dbReference type="ARBA" id="ARBA00022741"/>
    </source>
</evidence>
<evidence type="ECO:0000256" key="7">
    <source>
        <dbReference type="ARBA" id="ARBA00022993"/>
    </source>
</evidence>
<dbReference type="GO" id="GO:0005737">
    <property type="term" value="C:cytoplasm"/>
    <property type="evidence" value="ECO:0007669"/>
    <property type="project" value="UniProtKB-SubCell"/>
</dbReference>
<dbReference type="EMBL" id="JALJRB010000029">
    <property type="protein sequence ID" value="MCJ8502601.1"/>
    <property type="molecule type" value="Genomic_DNA"/>
</dbReference>
<gene>
    <name evidence="8 10" type="primary">coaE</name>
    <name evidence="10" type="ORF">MRX98_18650</name>
</gene>
<dbReference type="PANTHER" id="PTHR10695">
    <property type="entry name" value="DEPHOSPHO-COA KINASE-RELATED"/>
    <property type="match status" value="1"/>
</dbReference>
<dbReference type="PANTHER" id="PTHR10695:SF46">
    <property type="entry name" value="BIFUNCTIONAL COENZYME A SYNTHASE-RELATED"/>
    <property type="match status" value="1"/>
</dbReference>
<evidence type="ECO:0000256" key="3">
    <source>
        <dbReference type="ARBA" id="ARBA00022679"/>
    </source>
</evidence>
<dbReference type="InterPro" id="IPR001977">
    <property type="entry name" value="Depp_CoAkinase"/>
</dbReference>
<comment type="similarity">
    <text evidence="1 8">Belongs to the CoaE family.</text>
</comment>
<evidence type="ECO:0000256" key="9">
    <source>
        <dbReference type="NCBIfam" id="TIGR00152"/>
    </source>
</evidence>
<dbReference type="Pfam" id="PF01121">
    <property type="entry name" value="CoaE"/>
    <property type="match status" value="1"/>
</dbReference>
<name>A0AA41R7V5_9BACT</name>
<comment type="subcellular location">
    <subcellularLocation>
        <location evidence="8">Cytoplasm</location>
    </subcellularLocation>
</comment>
<dbReference type="EC" id="2.7.1.24" evidence="8 9"/>
<evidence type="ECO:0000256" key="1">
    <source>
        <dbReference type="ARBA" id="ARBA00009018"/>
    </source>
</evidence>
<evidence type="ECO:0000256" key="8">
    <source>
        <dbReference type="HAMAP-Rule" id="MF_00376"/>
    </source>
</evidence>
<keyword evidence="5 8" id="KW-0418">Kinase</keyword>
<comment type="pathway">
    <text evidence="8">Cofactor biosynthesis; coenzyme A biosynthesis; CoA from (R)-pantothenate: step 5/5.</text>
</comment>
<dbReference type="GO" id="GO:0005524">
    <property type="term" value="F:ATP binding"/>
    <property type="evidence" value="ECO:0007669"/>
    <property type="project" value="UniProtKB-UniRule"/>
</dbReference>
<dbReference type="Proteomes" id="UP001165427">
    <property type="component" value="Unassembled WGS sequence"/>
</dbReference>
<organism evidence="10 11">
    <name type="scientific">Desulfatitalea alkaliphila</name>
    <dbReference type="NCBI Taxonomy" id="2929485"/>
    <lineage>
        <taxon>Bacteria</taxon>
        <taxon>Pseudomonadati</taxon>
        <taxon>Thermodesulfobacteriota</taxon>
        <taxon>Desulfobacteria</taxon>
        <taxon>Desulfobacterales</taxon>
        <taxon>Desulfosarcinaceae</taxon>
        <taxon>Desulfatitalea</taxon>
    </lineage>
</organism>
<evidence type="ECO:0000256" key="2">
    <source>
        <dbReference type="ARBA" id="ARBA00022490"/>
    </source>
</evidence>
<feature type="binding site" evidence="8">
    <location>
        <begin position="11"/>
        <end position="16"/>
    </location>
    <ligand>
        <name>ATP</name>
        <dbReference type="ChEBI" id="CHEBI:30616"/>
    </ligand>
</feature>
<keyword evidence="11" id="KW-1185">Reference proteome</keyword>
<keyword evidence="6 8" id="KW-0067">ATP-binding</keyword>
<dbReference type="SUPFAM" id="SSF52540">
    <property type="entry name" value="P-loop containing nucleoside triphosphate hydrolases"/>
    <property type="match status" value="1"/>
</dbReference>
<comment type="function">
    <text evidence="8">Catalyzes the phosphorylation of the 3'-hydroxyl group of dephosphocoenzyme A to form coenzyme A.</text>
</comment>
<dbReference type="FunFam" id="3.40.50.300:FF:000991">
    <property type="entry name" value="Dephospho-CoA kinase"/>
    <property type="match status" value="1"/>
</dbReference>
<keyword evidence="4 8" id="KW-0547">Nucleotide-binding</keyword>
<comment type="caution">
    <text evidence="10">The sequence shown here is derived from an EMBL/GenBank/DDBJ whole genome shotgun (WGS) entry which is preliminary data.</text>
</comment>
<evidence type="ECO:0000313" key="11">
    <source>
        <dbReference type="Proteomes" id="UP001165427"/>
    </source>
</evidence>
<protein>
    <recommendedName>
        <fullName evidence="8 9">Dephospho-CoA kinase</fullName>
        <ecNumber evidence="8 9">2.7.1.24</ecNumber>
    </recommendedName>
    <alternativeName>
        <fullName evidence="8">Dephosphocoenzyme A kinase</fullName>
    </alternativeName>
</protein>
<accession>A0AA41R7V5</accession>
<dbReference type="PROSITE" id="PS51219">
    <property type="entry name" value="DPCK"/>
    <property type="match status" value="1"/>
</dbReference>
<sequence length="212" mass="23572">MRVVGLTGGIASGKSTVARMFQKAGAVIIDADRIARQVVAPGLPAWREIRETFGPAVLLPDGSIDREALGRLVFADPDKRRRLERIVHPRVGQEMATRMAHAEQTDPDAVVLLDIPLLFETDRTQGLSDIIVVYLPEALQCRRLMERDGLSETDARARMNAQLPLAEKRRRATIVIDNSGPMANTENQVQAVYRRLTGQPGGKKEEWFHDEA</sequence>
<dbReference type="InterPro" id="IPR027417">
    <property type="entry name" value="P-loop_NTPase"/>
</dbReference>
<evidence type="ECO:0000256" key="6">
    <source>
        <dbReference type="ARBA" id="ARBA00022840"/>
    </source>
</evidence>
<dbReference type="CDD" id="cd02022">
    <property type="entry name" value="DPCK"/>
    <property type="match status" value="1"/>
</dbReference>
<evidence type="ECO:0000313" key="10">
    <source>
        <dbReference type="EMBL" id="MCJ8502601.1"/>
    </source>
</evidence>
<dbReference type="Gene3D" id="3.40.50.300">
    <property type="entry name" value="P-loop containing nucleotide triphosphate hydrolases"/>
    <property type="match status" value="1"/>
</dbReference>